<dbReference type="PANTHER" id="PTHR30203">
    <property type="entry name" value="OUTER MEMBRANE CATION EFFLUX PROTEIN"/>
    <property type="match status" value="1"/>
</dbReference>
<sequence length="488" mass="52412">MALQIDTMRKEFPAWPWKRFVVIGAIAAALGGCATFTPDGGMGPVSSQVGTAIGMQTVKIASPADSAVVEGRVKALLTRPLTADGAVQLALVNNRGLQAEYNALGISEAAFVEASLPPNPVIGVERLATGGELEIERRVIANILALLTLPARSEIAKTQFEVARQKAIEATFRTAADTRRAYYRAVAARQTVSFLEQARISADAAADLTRKLGETGAAKKLDQARAGAFYAEVSNELAQARMNAGTDREALTRMLGLWGADIEYKLPGQLPSMPRIQTAQQVEVDAVRKRVDLIAARLELDAMAKTLGLTEATRFVSMLDGGWRGNYQRVSEDGVRESASPSGFELEIQIPIFDGGEVNVRRSRETYMEAVNRLLEKAINVRSEARAAYLTYRGSYDIARQYQNSILPLRRTINEQALLEYNGMLIDVFELLTTAQESINSNVAAIAAKRDFFIATVDFQTAIIGGGGSSGSAGEGPVVASAAEGGGH</sequence>
<organism evidence="2 3">
    <name type="scientific">Ancylobacter novellus</name>
    <name type="common">Thiobacillus novellus</name>
    <dbReference type="NCBI Taxonomy" id="921"/>
    <lineage>
        <taxon>Bacteria</taxon>
        <taxon>Pseudomonadati</taxon>
        <taxon>Pseudomonadota</taxon>
        <taxon>Alphaproteobacteria</taxon>
        <taxon>Hyphomicrobiales</taxon>
        <taxon>Xanthobacteraceae</taxon>
        <taxon>Ancylobacter</taxon>
    </lineage>
</organism>
<dbReference type="SUPFAM" id="SSF56954">
    <property type="entry name" value="Outer membrane efflux proteins (OEP)"/>
    <property type="match status" value="1"/>
</dbReference>
<dbReference type="EMBL" id="QFQD01000003">
    <property type="protein sequence ID" value="PZQ85431.1"/>
    <property type="molecule type" value="Genomic_DNA"/>
</dbReference>
<evidence type="ECO:0000256" key="1">
    <source>
        <dbReference type="SAM" id="MobiDB-lite"/>
    </source>
</evidence>
<evidence type="ECO:0000313" key="3">
    <source>
        <dbReference type="Proteomes" id="UP000248887"/>
    </source>
</evidence>
<dbReference type="Proteomes" id="UP000248887">
    <property type="component" value="Unassembled WGS sequence"/>
</dbReference>
<name>A0A2W5R3N5_ANCNO</name>
<feature type="region of interest" description="Disordered" evidence="1">
    <location>
        <begin position="468"/>
        <end position="488"/>
    </location>
</feature>
<dbReference type="AlphaFoldDB" id="A0A2W5R3N5"/>
<proteinExistence type="predicted"/>
<evidence type="ECO:0000313" key="2">
    <source>
        <dbReference type="EMBL" id="PZQ85431.1"/>
    </source>
</evidence>
<accession>A0A2W5R3N5</accession>
<dbReference type="GO" id="GO:0015562">
    <property type="term" value="F:efflux transmembrane transporter activity"/>
    <property type="evidence" value="ECO:0007669"/>
    <property type="project" value="InterPro"/>
</dbReference>
<dbReference type="Gene3D" id="1.20.1600.10">
    <property type="entry name" value="Outer membrane efflux proteins (OEP)"/>
    <property type="match status" value="1"/>
</dbReference>
<reference evidence="2 3" key="1">
    <citation type="submission" date="2017-08" db="EMBL/GenBank/DDBJ databases">
        <title>Infants hospitalized years apart are colonized by the same room-sourced microbial strains.</title>
        <authorList>
            <person name="Brooks B."/>
            <person name="Olm M.R."/>
            <person name="Firek B.A."/>
            <person name="Baker R."/>
            <person name="Thomas B.C."/>
            <person name="Morowitz M.J."/>
            <person name="Banfield J.F."/>
        </authorList>
    </citation>
    <scope>NUCLEOTIDE SEQUENCE [LARGE SCALE GENOMIC DNA]</scope>
    <source>
        <strain evidence="2">S2_005_001_R2_27</strain>
    </source>
</reference>
<comment type="caution">
    <text evidence="2">The sequence shown here is derived from an EMBL/GenBank/DDBJ whole genome shotgun (WGS) entry which is preliminary data.</text>
</comment>
<dbReference type="PANTHER" id="PTHR30203:SF24">
    <property type="entry name" value="BLR4935 PROTEIN"/>
    <property type="match status" value="1"/>
</dbReference>
<dbReference type="InterPro" id="IPR010131">
    <property type="entry name" value="MdtP/NodT-like"/>
</dbReference>
<gene>
    <name evidence="2" type="ORF">DI549_01760</name>
</gene>
<protein>
    <submittedName>
        <fullName evidence="2">Copper resistance protein</fullName>
    </submittedName>
</protein>
<feature type="compositionally biased region" description="Low complexity" evidence="1">
    <location>
        <begin position="475"/>
        <end position="488"/>
    </location>
</feature>